<evidence type="ECO:0000313" key="13">
    <source>
        <dbReference type="Proteomes" id="UP001524944"/>
    </source>
</evidence>
<dbReference type="CDD" id="cd00464">
    <property type="entry name" value="SK"/>
    <property type="match status" value="1"/>
</dbReference>
<dbReference type="EMBL" id="JANPWE010000004">
    <property type="protein sequence ID" value="MCR6545972.1"/>
    <property type="molecule type" value="Genomic_DNA"/>
</dbReference>
<evidence type="ECO:0000256" key="11">
    <source>
        <dbReference type="HAMAP-Rule" id="MF_00109"/>
    </source>
</evidence>
<dbReference type="PROSITE" id="PS01128">
    <property type="entry name" value="SHIKIMATE_KINASE"/>
    <property type="match status" value="1"/>
</dbReference>
<evidence type="ECO:0000256" key="1">
    <source>
        <dbReference type="ARBA" id="ARBA00004842"/>
    </source>
</evidence>
<comment type="subunit">
    <text evidence="11">Monomer.</text>
</comment>
<evidence type="ECO:0000256" key="9">
    <source>
        <dbReference type="ARBA" id="ARBA00023141"/>
    </source>
</evidence>
<keyword evidence="9 11" id="KW-0057">Aromatic amino acid biosynthesis</keyword>
<comment type="similarity">
    <text evidence="2 11">Belongs to the shikimate kinase family.</text>
</comment>
<dbReference type="InterPro" id="IPR000623">
    <property type="entry name" value="Shikimate_kinase/TSH1"/>
</dbReference>
<dbReference type="SUPFAM" id="SSF52540">
    <property type="entry name" value="P-loop containing nucleoside triphosphate hydrolases"/>
    <property type="match status" value="1"/>
</dbReference>
<accession>A0ABT1Y525</accession>
<evidence type="ECO:0000256" key="5">
    <source>
        <dbReference type="ARBA" id="ARBA00022679"/>
    </source>
</evidence>
<keyword evidence="11" id="KW-0479">Metal-binding</keyword>
<keyword evidence="4 11" id="KW-0028">Amino-acid biosynthesis</keyword>
<keyword evidence="11" id="KW-0963">Cytoplasm</keyword>
<dbReference type="HAMAP" id="MF_00109">
    <property type="entry name" value="Shikimate_kinase"/>
    <property type="match status" value="1"/>
</dbReference>
<keyword evidence="5 11" id="KW-0808">Transferase</keyword>
<feature type="binding site" evidence="11">
    <location>
        <position position="136"/>
    </location>
    <ligand>
        <name>substrate</name>
    </ligand>
</feature>
<feature type="binding site" evidence="11">
    <location>
        <position position="79"/>
    </location>
    <ligand>
        <name>substrate</name>
    </ligand>
</feature>
<dbReference type="Pfam" id="PF01202">
    <property type="entry name" value="SKI"/>
    <property type="match status" value="1"/>
</dbReference>
<dbReference type="InterPro" id="IPR023000">
    <property type="entry name" value="Shikimate_kinase_CS"/>
</dbReference>
<keyword evidence="13" id="KW-1185">Reference proteome</keyword>
<evidence type="ECO:0000256" key="7">
    <source>
        <dbReference type="ARBA" id="ARBA00022777"/>
    </source>
</evidence>
<evidence type="ECO:0000256" key="8">
    <source>
        <dbReference type="ARBA" id="ARBA00022840"/>
    </source>
</evidence>
<dbReference type="InterPro" id="IPR031322">
    <property type="entry name" value="Shikimate/glucono_kinase"/>
</dbReference>
<evidence type="ECO:0000256" key="6">
    <source>
        <dbReference type="ARBA" id="ARBA00022741"/>
    </source>
</evidence>
<feature type="binding site" evidence="11">
    <location>
        <position position="15"/>
    </location>
    <ligand>
        <name>Mg(2+)</name>
        <dbReference type="ChEBI" id="CHEBI:18420"/>
    </ligand>
</feature>
<feature type="binding site" evidence="11">
    <location>
        <position position="153"/>
    </location>
    <ligand>
        <name>ATP</name>
        <dbReference type="ChEBI" id="CHEBI:30616"/>
    </ligand>
</feature>
<dbReference type="InterPro" id="IPR027417">
    <property type="entry name" value="P-loop_NTPase"/>
</dbReference>
<evidence type="ECO:0000256" key="3">
    <source>
        <dbReference type="ARBA" id="ARBA00012154"/>
    </source>
</evidence>
<evidence type="ECO:0000256" key="2">
    <source>
        <dbReference type="ARBA" id="ARBA00006997"/>
    </source>
</evidence>
<organism evidence="12 13">
    <name type="scientific">Dehalobacterium formicoaceticum</name>
    <dbReference type="NCBI Taxonomy" id="51515"/>
    <lineage>
        <taxon>Bacteria</taxon>
        <taxon>Bacillati</taxon>
        <taxon>Bacillota</taxon>
        <taxon>Clostridia</taxon>
        <taxon>Eubacteriales</taxon>
        <taxon>Peptococcaceae</taxon>
        <taxon>Dehalobacterium</taxon>
    </lineage>
</organism>
<feature type="binding site" evidence="11">
    <location>
        <position position="117"/>
    </location>
    <ligand>
        <name>ATP</name>
        <dbReference type="ChEBI" id="CHEBI:30616"/>
    </ligand>
</feature>
<protein>
    <recommendedName>
        <fullName evidence="3 11">Shikimate kinase</fullName>
        <shortName evidence="11">SK</shortName>
        <ecNumber evidence="3 11">2.7.1.71</ecNumber>
    </recommendedName>
</protein>
<sequence length="175" mass="19819">MPNIVLIGFMGTGKSAIGRVIARALNFKFVDSDQMIEEVTGLTVNQIFRKHGEIRFRSEEDLVLEKLAKGDHLVIATGGGAILNHKSMEALKKNGYFVLLTADPEVILERVSRKNTRPLLAKGRNLENVNNLLAEREESYHYYADATIDTSRQDIEDSARQIIRIVKEKWSYEKS</sequence>
<gene>
    <name evidence="11" type="primary">aroK</name>
    <name evidence="12" type="ORF">NVS47_10680</name>
</gene>
<comment type="caution">
    <text evidence="12">The sequence shown here is derived from an EMBL/GenBank/DDBJ whole genome shotgun (WGS) entry which is preliminary data.</text>
</comment>
<comment type="cofactor">
    <cofactor evidence="11">
        <name>Mg(2+)</name>
        <dbReference type="ChEBI" id="CHEBI:18420"/>
    </cofactor>
    <text evidence="11">Binds 1 Mg(2+) ion per subunit.</text>
</comment>
<keyword evidence="7 11" id="KW-0418">Kinase</keyword>
<evidence type="ECO:0000256" key="10">
    <source>
        <dbReference type="ARBA" id="ARBA00048567"/>
    </source>
</evidence>
<evidence type="ECO:0000256" key="4">
    <source>
        <dbReference type="ARBA" id="ARBA00022605"/>
    </source>
</evidence>
<keyword evidence="11" id="KW-0460">Magnesium</keyword>
<dbReference type="EC" id="2.7.1.71" evidence="3 11"/>
<dbReference type="Gene3D" id="3.40.50.300">
    <property type="entry name" value="P-loop containing nucleotide triphosphate hydrolases"/>
    <property type="match status" value="1"/>
</dbReference>
<dbReference type="PRINTS" id="PR01100">
    <property type="entry name" value="SHIKIMTKNASE"/>
</dbReference>
<dbReference type="PANTHER" id="PTHR21087">
    <property type="entry name" value="SHIKIMATE KINASE"/>
    <property type="match status" value="1"/>
</dbReference>
<dbReference type="PANTHER" id="PTHR21087:SF16">
    <property type="entry name" value="SHIKIMATE KINASE 1, CHLOROPLASTIC"/>
    <property type="match status" value="1"/>
</dbReference>
<reference evidence="12 13" key="1">
    <citation type="submission" date="2022-08" db="EMBL/GenBank/DDBJ databases">
        <title>Proteogenomics of the novel Dehalobacterium formicoaceticum strain EZ94 highlights a key role of methyltransferases during anaerobic dichloromethane degradation.</title>
        <authorList>
            <person name="Wasmund K."/>
        </authorList>
    </citation>
    <scope>NUCLEOTIDE SEQUENCE [LARGE SCALE GENOMIC DNA]</scope>
    <source>
        <strain evidence="12 13">EZ94</strain>
    </source>
</reference>
<comment type="pathway">
    <text evidence="1 11">Metabolic intermediate biosynthesis; chorismate biosynthesis; chorismate from D-erythrose 4-phosphate and phosphoenolpyruvate: step 5/7.</text>
</comment>
<comment type="function">
    <text evidence="11">Catalyzes the specific phosphorylation of the 3-hydroxyl group of shikimic acid using ATP as a cosubstrate.</text>
</comment>
<comment type="subcellular location">
    <subcellularLocation>
        <location evidence="11">Cytoplasm</location>
    </subcellularLocation>
</comment>
<feature type="binding site" evidence="11">
    <location>
        <begin position="11"/>
        <end position="16"/>
    </location>
    <ligand>
        <name>ATP</name>
        <dbReference type="ChEBI" id="CHEBI:30616"/>
    </ligand>
</feature>
<comment type="catalytic activity">
    <reaction evidence="10 11">
        <text>shikimate + ATP = 3-phosphoshikimate + ADP + H(+)</text>
        <dbReference type="Rhea" id="RHEA:13121"/>
        <dbReference type="ChEBI" id="CHEBI:15378"/>
        <dbReference type="ChEBI" id="CHEBI:30616"/>
        <dbReference type="ChEBI" id="CHEBI:36208"/>
        <dbReference type="ChEBI" id="CHEBI:145989"/>
        <dbReference type="ChEBI" id="CHEBI:456216"/>
        <dbReference type="EC" id="2.7.1.71"/>
    </reaction>
</comment>
<keyword evidence="6 11" id="KW-0547">Nucleotide-binding</keyword>
<name>A0ABT1Y525_9FIRM</name>
<feature type="binding site" evidence="11">
    <location>
        <position position="57"/>
    </location>
    <ligand>
        <name>substrate</name>
    </ligand>
</feature>
<dbReference type="RefSeq" id="WP_089611374.1">
    <property type="nucleotide sequence ID" value="NZ_CP022121.1"/>
</dbReference>
<dbReference type="Proteomes" id="UP001524944">
    <property type="component" value="Unassembled WGS sequence"/>
</dbReference>
<feature type="binding site" evidence="11">
    <location>
        <position position="33"/>
    </location>
    <ligand>
        <name>substrate</name>
    </ligand>
</feature>
<proteinExistence type="inferred from homology"/>
<evidence type="ECO:0000313" key="12">
    <source>
        <dbReference type="EMBL" id="MCR6545972.1"/>
    </source>
</evidence>
<keyword evidence="8 11" id="KW-0067">ATP-binding</keyword>